<dbReference type="FunFam" id="3.30.43.10:FF:000002">
    <property type="entry name" value="D-2-hydroxyglutarate dehydrogenase, mitochondrial"/>
    <property type="match status" value="1"/>
</dbReference>
<dbReference type="Gene3D" id="3.30.70.2190">
    <property type="match status" value="1"/>
</dbReference>
<dbReference type="GO" id="GO:0006089">
    <property type="term" value="P:lactate metabolic process"/>
    <property type="evidence" value="ECO:0007669"/>
    <property type="project" value="UniProtKB-ARBA"/>
</dbReference>
<accession>A0A1E4SLT1</accession>
<dbReference type="InterPro" id="IPR036318">
    <property type="entry name" value="FAD-bd_PCMH-like_sf"/>
</dbReference>
<keyword evidence="21" id="KW-1185">Reference proteome</keyword>
<dbReference type="InterPro" id="IPR016171">
    <property type="entry name" value="Vanillyl_alc_oxidase_C-sub2"/>
</dbReference>
<dbReference type="GO" id="GO:0005739">
    <property type="term" value="C:mitochondrion"/>
    <property type="evidence" value="ECO:0007669"/>
    <property type="project" value="UniProtKB-SubCell"/>
</dbReference>
<evidence type="ECO:0000256" key="13">
    <source>
        <dbReference type="ARBA" id="ARBA00045410"/>
    </source>
</evidence>
<dbReference type="EMBL" id="KV453910">
    <property type="protein sequence ID" value="ODV80484.1"/>
    <property type="molecule type" value="Genomic_DNA"/>
</dbReference>
<evidence type="ECO:0000256" key="1">
    <source>
        <dbReference type="ARBA" id="ARBA00001974"/>
    </source>
</evidence>
<comment type="similarity">
    <text evidence="3">Belongs to the FAD-binding oxidoreductase/transferase type 4 family.</text>
</comment>
<evidence type="ECO:0000256" key="4">
    <source>
        <dbReference type="ARBA" id="ARBA00022630"/>
    </source>
</evidence>
<evidence type="ECO:0000256" key="18">
    <source>
        <dbReference type="ARBA" id="ARBA00083446"/>
    </source>
</evidence>
<dbReference type="InterPro" id="IPR016164">
    <property type="entry name" value="FAD-linked_Oxase-like_C"/>
</dbReference>
<comment type="catalytic activity">
    <reaction evidence="14">
        <text>(R)-malate + A = oxaloacetate + AH2</text>
        <dbReference type="Rhea" id="RHEA:67460"/>
        <dbReference type="ChEBI" id="CHEBI:13193"/>
        <dbReference type="ChEBI" id="CHEBI:15588"/>
        <dbReference type="ChEBI" id="CHEBI:16452"/>
        <dbReference type="ChEBI" id="CHEBI:17499"/>
    </reaction>
    <physiologicalReaction direction="left-to-right" evidence="14">
        <dbReference type="Rhea" id="RHEA:67461"/>
    </physiologicalReaction>
</comment>
<feature type="domain" description="FAD-binding PCMH-type" evidence="19">
    <location>
        <begin position="104"/>
        <end position="283"/>
    </location>
</feature>
<dbReference type="GO" id="GO:0071949">
    <property type="term" value="F:FAD binding"/>
    <property type="evidence" value="ECO:0007669"/>
    <property type="project" value="InterPro"/>
</dbReference>
<dbReference type="InterPro" id="IPR006094">
    <property type="entry name" value="Oxid_FAD_bind_N"/>
</dbReference>
<evidence type="ECO:0000256" key="5">
    <source>
        <dbReference type="ARBA" id="ARBA00022723"/>
    </source>
</evidence>
<keyword evidence="10" id="KW-0496">Mitochondrion</keyword>
<evidence type="ECO:0000313" key="21">
    <source>
        <dbReference type="Proteomes" id="UP000094285"/>
    </source>
</evidence>
<dbReference type="PANTHER" id="PTHR43716">
    <property type="entry name" value="D-2-HYDROXYGLUTARATE DEHYDROGENASE, MITOCHONDRIAL"/>
    <property type="match status" value="1"/>
</dbReference>
<evidence type="ECO:0000256" key="14">
    <source>
        <dbReference type="ARBA" id="ARBA00049267"/>
    </source>
</evidence>
<keyword evidence="8" id="KW-0809">Transit peptide</keyword>
<dbReference type="FunFam" id="1.10.45.10:FF:000001">
    <property type="entry name" value="D-lactate dehydrogenase mitochondrial"/>
    <property type="match status" value="1"/>
</dbReference>
<dbReference type="OrthoDB" id="5332616at2759"/>
<gene>
    <name evidence="20" type="ORF">CANTADRAFT_47765</name>
</gene>
<comment type="subcellular location">
    <subcellularLocation>
        <location evidence="2">Mitochondrion</location>
    </subcellularLocation>
</comment>
<reference evidence="21" key="1">
    <citation type="submission" date="2016-05" db="EMBL/GenBank/DDBJ databases">
        <title>Comparative genomics of biotechnologically important yeasts.</title>
        <authorList>
            <consortium name="DOE Joint Genome Institute"/>
            <person name="Riley R."/>
            <person name="Haridas S."/>
            <person name="Wolfe K.H."/>
            <person name="Lopes M.R."/>
            <person name="Hittinger C.T."/>
            <person name="Goker M."/>
            <person name="Salamov A."/>
            <person name="Wisecaver J."/>
            <person name="Long T.M."/>
            <person name="Aerts A.L."/>
            <person name="Barry K."/>
            <person name="Choi C."/>
            <person name="Clum A."/>
            <person name="Coughlan A.Y."/>
            <person name="Deshpande S."/>
            <person name="Douglass A.P."/>
            <person name="Hanson S.J."/>
            <person name="Klenk H.-P."/>
            <person name="Labutti K."/>
            <person name="Lapidus A."/>
            <person name="Lindquist E."/>
            <person name="Lipzen A."/>
            <person name="Meier-Kolthoff J.P."/>
            <person name="Ohm R.A."/>
            <person name="Otillar R.P."/>
            <person name="Pangilinan J."/>
            <person name="Peng Y."/>
            <person name="Rokas A."/>
            <person name="Rosa C.A."/>
            <person name="Scheuner C."/>
            <person name="Sibirny A.A."/>
            <person name="Slot J.C."/>
            <person name="Stielow J.B."/>
            <person name="Sun H."/>
            <person name="Kurtzman C.P."/>
            <person name="Blackwell M."/>
            <person name="Grigoriev I.V."/>
            <person name="Jeffries T.W."/>
        </authorList>
    </citation>
    <scope>NUCLEOTIDE SEQUENCE [LARGE SCALE GENOMIC DNA]</scope>
    <source>
        <strain evidence="21">NRRL Y-17324</strain>
    </source>
</reference>
<evidence type="ECO:0000256" key="11">
    <source>
        <dbReference type="ARBA" id="ARBA00039003"/>
    </source>
</evidence>
<evidence type="ECO:0000313" key="20">
    <source>
        <dbReference type="EMBL" id="ODV80484.1"/>
    </source>
</evidence>
<keyword evidence="7" id="KW-0862">Zinc</keyword>
<dbReference type="AlphaFoldDB" id="A0A1E4SLT1"/>
<protein>
    <recommendedName>
        <fullName evidence="12">D-2-hydroxyglutarate dehydrogenase, mitochondrial</fullName>
        <ecNumber evidence="11">1.1.99.39</ecNumber>
        <ecNumber evidence="17">1.1.99.40</ecNumber>
    </recommendedName>
    <alternativeName>
        <fullName evidence="18">D-lactate ferricytochrome C oxidoreductase</fullName>
    </alternativeName>
</protein>
<dbReference type="SUPFAM" id="SSF55103">
    <property type="entry name" value="FAD-linked oxidases, C-terminal domain"/>
    <property type="match status" value="1"/>
</dbReference>
<name>A0A1E4SLT1_9ASCO</name>
<evidence type="ECO:0000256" key="16">
    <source>
        <dbReference type="ARBA" id="ARBA00051436"/>
    </source>
</evidence>
<evidence type="ECO:0000256" key="2">
    <source>
        <dbReference type="ARBA" id="ARBA00004173"/>
    </source>
</evidence>
<evidence type="ECO:0000256" key="8">
    <source>
        <dbReference type="ARBA" id="ARBA00022946"/>
    </source>
</evidence>
<dbReference type="FunFam" id="3.30.70.2190:FF:000001">
    <property type="entry name" value="D-2-hydroxyglutarate dehydrogenase mitochondrial"/>
    <property type="match status" value="1"/>
</dbReference>
<keyword evidence="9" id="KW-0560">Oxidoreductase</keyword>
<dbReference type="RefSeq" id="XP_020065606.1">
    <property type="nucleotide sequence ID" value="XM_020209504.1"/>
</dbReference>
<dbReference type="Gene3D" id="3.30.70.2740">
    <property type="match status" value="1"/>
</dbReference>
<dbReference type="SUPFAM" id="SSF56176">
    <property type="entry name" value="FAD-binding/transporter-associated domain-like"/>
    <property type="match status" value="1"/>
</dbReference>
<dbReference type="Gene3D" id="1.10.45.10">
    <property type="entry name" value="Vanillyl-alcohol Oxidase, Chain A, domain 4"/>
    <property type="match status" value="1"/>
</dbReference>
<dbReference type="PROSITE" id="PS51387">
    <property type="entry name" value="FAD_PCMH"/>
    <property type="match status" value="1"/>
</dbReference>
<comment type="catalytic activity">
    <reaction evidence="16">
        <text>(R)-lactate + 2 Fe(III)-[cytochrome c] = 2 Fe(II)-[cytochrome c] + pyruvate + 2 H(+)</text>
        <dbReference type="Rhea" id="RHEA:13521"/>
        <dbReference type="Rhea" id="RHEA-COMP:10350"/>
        <dbReference type="Rhea" id="RHEA-COMP:14399"/>
        <dbReference type="ChEBI" id="CHEBI:15361"/>
        <dbReference type="ChEBI" id="CHEBI:15378"/>
        <dbReference type="ChEBI" id="CHEBI:16004"/>
        <dbReference type="ChEBI" id="CHEBI:29033"/>
        <dbReference type="ChEBI" id="CHEBI:29034"/>
        <dbReference type="EC" id="1.1.2.4"/>
    </reaction>
</comment>
<dbReference type="GO" id="GO:0006108">
    <property type="term" value="P:malate metabolic process"/>
    <property type="evidence" value="ECO:0007669"/>
    <property type="project" value="UniProtKB-ARBA"/>
</dbReference>
<proteinExistence type="inferred from homology"/>
<dbReference type="Gene3D" id="3.30.43.10">
    <property type="entry name" value="Uridine Diphospho-n-acetylenolpyruvylglucosamine Reductase, domain 2"/>
    <property type="match status" value="1"/>
</dbReference>
<dbReference type="InterPro" id="IPR016167">
    <property type="entry name" value="FAD-bd_PCMH_sub1"/>
</dbReference>
<dbReference type="GO" id="GO:0051990">
    <property type="term" value="F:(R)-2-hydroxyglutarate dehydrogenase activity"/>
    <property type="evidence" value="ECO:0007669"/>
    <property type="project" value="UniProtKB-EC"/>
</dbReference>
<dbReference type="Pfam" id="PF02913">
    <property type="entry name" value="FAD-oxidase_C"/>
    <property type="match status" value="1"/>
</dbReference>
<dbReference type="EC" id="1.1.99.40" evidence="17"/>
<dbReference type="InterPro" id="IPR016166">
    <property type="entry name" value="FAD-bd_PCMH"/>
</dbReference>
<organism evidence="20 21">
    <name type="scientific">Suhomyces tanzawaensis NRRL Y-17324</name>
    <dbReference type="NCBI Taxonomy" id="984487"/>
    <lineage>
        <taxon>Eukaryota</taxon>
        <taxon>Fungi</taxon>
        <taxon>Dikarya</taxon>
        <taxon>Ascomycota</taxon>
        <taxon>Saccharomycotina</taxon>
        <taxon>Pichiomycetes</taxon>
        <taxon>Debaryomycetaceae</taxon>
        <taxon>Suhomyces</taxon>
    </lineage>
</organism>
<comment type="cofactor">
    <cofactor evidence="1">
        <name>FAD</name>
        <dbReference type="ChEBI" id="CHEBI:57692"/>
    </cofactor>
</comment>
<dbReference type="PANTHER" id="PTHR43716:SF1">
    <property type="entry name" value="D-2-HYDROXYGLUTARATE DEHYDROGENASE, MITOCHONDRIAL"/>
    <property type="match status" value="1"/>
</dbReference>
<evidence type="ECO:0000256" key="10">
    <source>
        <dbReference type="ARBA" id="ARBA00023128"/>
    </source>
</evidence>
<keyword evidence="5" id="KW-0479">Metal-binding</keyword>
<dbReference type="GO" id="GO:0046872">
    <property type="term" value="F:metal ion binding"/>
    <property type="evidence" value="ECO:0007669"/>
    <property type="project" value="UniProtKB-KW"/>
</dbReference>
<sequence>MLSLRRSLRGVRGVSLYIAPSTRAVAKGLAAQAARRTAVAAPYSTKSVAFTADTYGSKVSRDEKYKKLDDADTKYFESVLQDTNGLITDADDLLFFNEDWMRKYRGQSQLVLKPKTTDQVSRILKYCNDNLLAVVPQGGNTGLVGGSVPVFDEIIISLSNLNKIRSFDDVTGILKADAGVILENADQYLADNGYIFPLDLGAKGSCHVGGVVATNAGGLRLLRYGSLHGSVLGLEVVLPDGTIYNSMDSLRKDNTGYDLKQLFIGSEGTIGIITGVSILCPARPQAFNVALLAVSSYETVLKVFAGARRELSEILSAFEFMDGKSQILARRHLKLDHPIESGEYPFYVLIETSGSNKDHDDEKLETFLGNAMEEGLVDDGIIAQDETQLRNLWSWRESLPEVTASAGGVYKYDVSLPLADLYGLVDAANEKLVEANLADLDDESKPVVDAVGYGHIGDGNLHLNVCTRVYSKEIEQVLEPFVYEWISEKKGSVSAEHGLGFQKKNYIGYSKNDVEIEMIKGLKKHYDPNGIMNPYKYV</sequence>
<evidence type="ECO:0000259" key="19">
    <source>
        <dbReference type="PROSITE" id="PS51387"/>
    </source>
</evidence>
<dbReference type="Gene3D" id="3.30.465.10">
    <property type="match status" value="1"/>
</dbReference>
<dbReference type="FunFam" id="3.30.465.10:FF:000053">
    <property type="entry name" value="D-lactate dehydrogenase (Cytochrome), putative"/>
    <property type="match status" value="1"/>
</dbReference>
<dbReference type="FunFam" id="3.30.70.2740:FF:000002">
    <property type="entry name" value="D-2-hydroxyglutarate dehydrogenase mitochondrial"/>
    <property type="match status" value="1"/>
</dbReference>
<comment type="catalytic activity">
    <reaction evidence="15">
        <text>(R)-2-hydroxyglutarate + pyruvate = (R)-lactate + 2-oxoglutarate</text>
        <dbReference type="Rhea" id="RHEA:51608"/>
        <dbReference type="ChEBI" id="CHEBI:15361"/>
        <dbReference type="ChEBI" id="CHEBI:15801"/>
        <dbReference type="ChEBI" id="CHEBI:16004"/>
        <dbReference type="ChEBI" id="CHEBI:16810"/>
        <dbReference type="EC" id="1.1.99.40"/>
    </reaction>
</comment>
<evidence type="ECO:0000256" key="7">
    <source>
        <dbReference type="ARBA" id="ARBA00022833"/>
    </source>
</evidence>
<evidence type="ECO:0000256" key="17">
    <source>
        <dbReference type="ARBA" id="ARBA00066713"/>
    </source>
</evidence>
<keyword evidence="4" id="KW-0285">Flavoprotein</keyword>
<keyword evidence="6" id="KW-0274">FAD</keyword>
<dbReference type="InterPro" id="IPR016169">
    <property type="entry name" value="FAD-bd_PCMH_sub2"/>
</dbReference>
<dbReference type="STRING" id="984487.A0A1E4SLT1"/>
<dbReference type="GO" id="GO:0004458">
    <property type="term" value="F:D-lactate dehydrogenase (cytochrome) activity"/>
    <property type="evidence" value="ECO:0007669"/>
    <property type="project" value="UniProtKB-EC"/>
</dbReference>
<evidence type="ECO:0000256" key="12">
    <source>
        <dbReference type="ARBA" id="ARBA00039639"/>
    </source>
</evidence>
<dbReference type="Proteomes" id="UP000094285">
    <property type="component" value="Unassembled WGS sequence"/>
</dbReference>
<dbReference type="InterPro" id="IPR004113">
    <property type="entry name" value="FAD-bd_oxidored_4_C"/>
</dbReference>
<dbReference type="Pfam" id="PF01565">
    <property type="entry name" value="FAD_binding_4"/>
    <property type="match status" value="1"/>
</dbReference>
<dbReference type="EC" id="1.1.99.39" evidence="11"/>
<evidence type="ECO:0000256" key="3">
    <source>
        <dbReference type="ARBA" id="ARBA00008000"/>
    </source>
</evidence>
<evidence type="ECO:0000256" key="6">
    <source>
        <dbReference type="ARBA" id="ARBA00022827"/>
    </source>
</evidence>
<evidence type="ECO:0000256" key="9">
    <source>
        <dbReference type="ARBA" id="ARBA00023002"/>
    </source>
</evidence>
<evidence type="ECO:0000256" key="15">
    <source>
        <dbReference type="ARBA" id="ARBA00050208"/>
    </source>
</evidence>
<comment type="function">
    <text evidence="13">Catalyzes the oxidation of D-2-hydroxyglutarate (D-2-HG) to alpha-ketoglutarate. Also catalyzes the oxidation of other D-2-hydroxyacids, such as D-malate (D-MAL) and D-lactate (D-LAC). Exhibits high activities towards D-2-HG and D-MAL but a very weak activity towards D-LAC.</text>
</comment>
<dbReference type="GeneID" id="30983640"/>
<dbReference type="InterPro" id="IPR051264">
    <property type="entry name" value="FAD-oxidored/transferase_4"/>
</dbReference>